<dbReference type="PANTHER" id="PTHR30548">
    <property type="entry name" value="2-HYDROXYGLUTARYL-COA DEHYDRATASE, D-COMPONENT-RELATED"/>
    <property type="match status" value="1"/>
</dbReference>
<evidence type="ECO:0000313" key="2">
    <source>
        <dbReference type="EMBL" id="KUG23310.1"/>
    </source>
</evidence>
<dbReference type="Pfam" id="PF06050">
    <property type="entry name" value="HGD-D"/>
    <property type="match status" value="1"/>
</dbReference>
<organism evidence="2">
    <name type="scientific">hydrocarbon metagenome</name>
    <dbReference type="NCBI Taxonomy" id="938273"/>
    <lineage>
        <taxon>unclassified sequences</taxon>
        <taxon>metagenomes</taxon>
        <taxon>ecological metagenomes</taxon>
    </lineage>
</organism>
<dbReference type="InterPro" id="IPR010327">
    <property type="entry name" value="FldB/FldC_alpha/beta"/>
</dbReference>
<protein>
    <submittedName>
        <fullName evidence="2">Subunit of oxygen-sensitive 2-hydroxyisocaproyl-coa dehydratase</fullName>
    </submittedName>
</protein>
<name>A0A0W8FRK7_9ZZZZ</name>
<dbReference type="PANTHER" id="PTHR30548:SF1">
    <property type="entry name" value="DEHYDRATASE SUBUNIT MJ0007-RELATED"/>
    <property type="match status" value="1"/>
</dbReference>
<dbReference type="EMBL" id="LNQE01000913">
    <property type="protein sequence ID" value="KUG23310.1"/>
    <property type="molecule type" value="Genomic_DNA"/>
</dbReference>
<accession>A0A0W8FRK7</accession>
<evidence type="ECO:0000256" key="1">
    <source>
        <dbReference type="ARBA" id="ARBA00005806"/>
    </source>
</evidence>
<comment type="similarity">
    <text evidence="1">Belongs to the FldB/FldC dehydratase alpha/beta subunit family.</text>
</comment>
<dbReference type="Gene3D" id="3.40.50.11900">
    <property type="match status" value="1"/>
</dbReference>
<proteinExistence type="inferred from homology"/>
<sequence length="249" mass="28347">MDSAAAKKYYRVEIQRLISHLENHFGIKITPEKIREAINKSNEIKKKLQQLSALRSIKDVSNRDYLDAVIKCLSDPVDEVSAWLDSEIKAWNTMPAFPSGKKRFLLTGSDITYVEWMDTLDDCGIRIVRDDLSIGERFFATLIPDKSDPLEALLEYYMNIPKPATRPTIQKRLDYLYKALGETKVDGVISQNVKFCEPYAYDSVPVNNALKSKGYKVIHLERDFSPAADQQLANRLMAFVEMMEGGNNG</sequence>
<dbReference type="AlphaFoldDB" id="A0A0W8FRK7"/>
<gene>
    <name evidence="2" type="ORF">ASZ90_006880</name>
</gene>
<dbReference type="Gene3D" id="1.20.1270.370">
    <property type="match status" value="1"/>
</dbReference>
<reference evidence="2" key="1">
    <citation type="journal article" date="2015" name="Proc. Natl. Acad. Sci. U.S.A.">
        <title>Networks of energetic and metabolic interactions define dynamics in microbial communities.</title>
        <authorList>
            <person name="Embree M."/>
            <person name="Liu J.K."/>
            <person name="Al-Bassam M.M."/>
            <person name="Zengler K."/>
        </authorList>
    </citation>
    <scope>NUCLEOTIDE SEQUENCE</scope>
</reference>
<comment type="caution">
    <text evidence="2">The sequence shown here is derived from an EMBL/GenBank/DDBJ whole genome shotgun (WGS) entry which is preliminary data.</text>
</comment>